<keyword evidence="3" id="KW-1185">Reference proteome</keyword>
<gene>
    <name evidence="2" type="ORF">SAMN05444320_11649</name>
</gene>
<dbReference type="InterPro" id="IPR024466">
    <property type="entry name" value="CHP02679_N"/>
</dbReference>
<evidence type="ECO:0000313" key="3">
    <source>
        <dbReference type="Proteomes" id="UP000184501"/>
    </source>
</evidence>
<feature type="domain" description="Conserved hypothetical protein CHP02679 N terminus" evidence="1">
    <location>
        <begin position="27"/>
        <end position="221"/>
    </location>
</feature>
<evidence type="ECO:0000259" key="1">
    <source>
        <dbReference type="Pfam" id="PF11796"/>
    </source>
</evidence>
<reference evidence="2 3" key="1">
    <citation type="submission" date="2016-11" db="EMBL/GenBank/DDBJ databases">
        <authorList>
            <person name="Jaros S."/>
            <person name="Januszkiewicz K."/>
            <person name="Wedrychowicz H."/>
        </authorList>
    </citation>
    <scope>NUCLEOTIDE SEQUENCE [LARGE SCALE GENOMIC DNA]</scope>
    <source>
        <strain evidence="2 3">DSM 44523</strain>
    </source>
</reference>
<dbReference type="Pfam" id="PF11796">
    <property type="entry name" value="DUF3323"/>
    <property type="match status" value="1"/>
</dbReference>
<organism evidence="2 3">
    <name type="scientific">Streptoalloteichus hindustanus</name>
    <dbReference type="NCBI Taxonomy" id="2017"/>
    <lineage>
        <taxon>Bacteria</taxon>
        <taxon>Bacillati</taxon>
        <taxon>Actinomycetota</taxon>
        <taxon>Actinomycetes</taxon>
        <taxon>Pseudonocardiales</taxon>
        <taxon>Pseudonocardiaceae</taxon>
        <taxon>Streptoalloteichus</taxon>
    </lineage>
</organism>
<dbReference type="EMBL" id="FQVN01000016">
    <property type="protein sequence ID" value="SHG90917.1"/>
    <property type="molecule type" value="Genomic_DNA"/>
</dbReference>
<evidence type="ECO:0000313" key="2">
    <source>
        <dbReference type="EMBL" id="SHG90917.1"/>
    </source>
</evidence>
<proteinExistence type="predicted"/>
<dbReference type="RefSeq" id="WP_073489692.1">
    <property type="nucleotide sequence ID" value="NZ_FQVN01000016.1"/>
</dbReference>
<protein>
    <recommendedName>
        <fullName evidence="1">Conserved hypothetical protein CHP02679 N terminus domain-containing protein</fullName>
    </recommendedName>
</protein>
<name>A0A1M5NN45_STRHI</name>
<dbReference type="AlphaFoldDB" id="A0A1M5NN45"/>
<accession>A0A1M5NN45</accession>
<dbReference type="Proteomes" id="UP000184501">
    <property type="component" value="Unassembled WGS sequence"/>
</dbReference>
<dbReference type="OrthoDB" id="8188786at2"/>
<dbReference type="STRING" id="2017.SAMN05444320_11649"/>
<sequence>MTTVKPSQPELAGLWALARDALAENRTALRLEIPDQATADAVGALLGRPLRHPGRISISLRVLRDRLATHGLDLDQVLAEVHGTPVAAASVGRPGDERWHRTEALLRAALANHGLADEHWVAPWIDGVYRYGKLLPPDLAVLAAPAAAVLALLHLDPSTPPPRPISRSELAALPEVAALDEPARQALHREVLRAAALAHGLPHPQSTTDRLHLWTHCGVTDQPSPVTPSASASRH</sequence>